<accession>A0A1G1WAY8</accession>
<feature type="transmembrane region" description="Helical" evidence="1">
    <location>
        <begin position="76"/>
        <end position="96"/>
    </location>
</feature>
<protein>
    <submittedName>
        <fullName evidence="2">Uncharacterized protein</fullName>
    </submittedName>
</protein>
<dbReference type="EMBL" id="MHCQ01000017">
    <property type="protein sequence ID" value="OGY24690.1"/>
    <property type="molecule type" value="Genomic_DNA"/>
</dbReference>
<sequence>MNKTIKYAGVAGIFSLIFAVPVIFFEILKSLNKLDGGLVSVYIFVLLISLILYIVFIHGFKLVAEKYQNNLLKVSSYILIISAIVYYGYLVITLISPNLDNIVIQILAVVILGAASIPFGIALLKLKPQFGSLATGAGVVEIITGTSLLSVILSIVGILLLIPLYILTSMILFRAAKKNRNKSNNLNSIKGICRQRKT</sequence>
<feature type="transmembrane region" description="Helical" evidence="1">
    <location>
        <begin position="155"/>
        <end position="173"/>
    </location>
</feature>
<evidence type="ECO:0000256" key="1">
    <source>
        <dbReference type="SAM" id="Phobius"/>
    </source>
</evidence>
<proteinExistence type="predicted"/>
<feature type="transmembrane region" description="Helical" evidence="1">
    <location>
        <begin position="40"/>
        <end position="64"/>
    </location>
</feature>
<reference evidence="2 3" key="1">
    <citation type="journal article" date="2016" name="Nat. Commun.">
        <title>Thousands of microbial genomes shed light on interconnected biogeochemical processes in an aquifer system.</title>
        <authorList>
            <person name="Anantharaman K."/>
            <person name="Brown C.T."/>
            <person name="Hug L.A."/>
            <person name="Sharon I."/>
            <person name="Castelle C.J."/>
            <person name="Probst A.J."/>
            <person name="Thomas B.C."/>
            <person name="Singh A."/>
            <person name="Wilkins M.J."/>
            <person name="Karaoz U."/>
            <person name="Brodie E.L."/>
            <person name="Williams K.H."/>
            <person name="Hubbard S.S."/>
            <person name="Banfield J.F."/>
        </authorList>
    </citation>
    <scope>NUCLEOTIDE SEQUENCE [LARGE SCALE GENOMIC DNA]</scope>
</reference>
<name>A0A1G1WAY8_9BACT</name>
<evidence type="ECO:0000313" key="3">
    <source>
        <dbReference type="Proteomes" id="UP000177103"/>
    </source>
</evidence>
<keyword evidence="1" id="KW-1133">Transmembrane helix</keyword>
<feature type="transmembrane region" description="Helical" evidence="1">
    <location>
        <begin position="130"/>
        <end position="149"/>
    </location>
</feature>
<evidence type="ECO:0000313" key="2">
    <source>
        <dbReference type="EMBL" id="OGY24690.1"/>
    </source>
</evidence>
<dbReference type="AlphaFoldDB" id="A0A1G1WAY8"/>
<keyword evidence="1" id="KW-0812">Transmembrane</keyword>
<keyword evidence="1" id="KW-0472">Membrane</keyword>
<gene>
    <name evidence="2" type="ORF">A2Y57_00430</name>
</gene>
<feature type="transmembrane region" description="Helical" evidence="1">
    <location>
        <begin position="7"/>
        <end position="28"/>
    </location>
</feature>
<dbReference type="Proteomes" id="UP000177103">
    <property type="component" value="Unassembled WGS sequence"/>
</dbReference>
<comment type="caution">
    <text evidence="2">The sequence shown here is derived from an EMBL/GenBank/DDBJ whole genome shotgun (WGS) entry which is preliminary data.</text>
</comment>
<feature type="transmembrane region" description="Helical" evidence="1">
    <location>
        <begin position="102"/>
        <end position="123"/>
    </location>
</feature>
<organism evidence="2 3">
    <name type="scientific">Candidatus Woykebacteria bacterium RBG_13_40_7b</name>
    <dbReference type="NCBI Taxonomy" id="1802594"/>
    <lineage>
        <taxon>Bacteria</taxon>
        <taxon>Candidatus Woykeibacteriota</taxon>
    </lineage>
</organism>